<dbReference type="RefSeq" id="WP_122908161.1">
    <property type="nucleotide sequence ID" value="NZ_CBCSBE010000001.1"/>
</dbReference>
<dbReference type="EMBL" id="RHHR01000010">
    <property type="protein sequence ID" value="RNB75176.1"/>
    <property type="molecule type" value="Genomic_DNA"/>
</dbReference>
<proteinExistence type="predicted"/>
<evidence type="ECO:0000259" key="1">
    <source>
        <dbReference type="Pfam" id="PF00266"/>
    </source>
</evidence>
<dbReference type="InterPro" id="IPR000192">
    <property type="entry name" value="Aminotrans_V_dom"/>
</dbReference>
<reference evidence="2 3" key="1">
    <citation type="submission" date="2018-10" db="EMBL/GenBank/DDBJ databases">
        <title>Phylogenomics of Brevibacillus.</title>
        <authorList>
            <person name="Dunlap C."/>
        </authorList>
    </citation>
    <scope>NUCLEOTIDE SEQUENCE [LARGE SCALE GENOMIC DNA]</scope>
    <source>
        <strain evidence="2 3">JCM 12215</strain>
    </source>
</reference>
<dbReference type="Gene3D" id="3.40.640.10">
    <property type="entry name" value="Type I PLP-dependent aspartate aminotransferase-like (Major domain)"/>
    <property type="match status" value="1"/>
</dbReference>
<dbReference type="PANTHER" id="PTHR43586:SF21">
    <property type="entry name" value="PYRIDOXAL PHOSPHATE (PLP)-DEPENDENT ASPARTATE AMINOTRANSFERASE SUPERFAMILY"/>
    <property type="match status" value="1"/>
</dbReference>
<accession>A0A3M8CHB6</accession>
<sequence>MTKTLSSFPIEAVRQQFPALQRIYQGKPAVYLDGPGGSQVVKGSMDAIYAYMANGGANLHGSFPSSQETEAIIADAREYVAQLFGVKATEVAFGANMTTLTFAIARALGRNWGEGDEIVVSELDHRANVDPWLTIAADRGMTVRWLRVNPETLTIEVDEIDSIITSKTKLVAVGLASNAVGTINDIPFITSKAQAVGALVAVDAVHATPHFFVDRDQLGADLLLCSAYKFFGPHVGIAVIREELFDSIQPYKLSPAPASFPDKLETGTQNHEGIAGITPAIQFVASLGKGDTLREQLRTGFEAIEEHENSLADKMREALLEMDGVTLYQADPEIPKTPTIAFRIAGLSPQVVCQRMADEHAVFIADGDFYAMTLADKLGINQEGGWIRAGLAPYNTVEEIDRFIFGIRDIIAHRE</sequence>
<dbReference type="AlphaFoldDB" id="A0A3M8CHB6"/>
<dbReference type="PANTHER" id="PTHR43586">
    <property type="entry name" value="CYSTEINE DESULFURASE"/>
    <property type="match status" value="1"/>
</dbReference>
<dbReference type="NCBIfam" id="TIGR01976">
    <property type="entry name" value="am_tr_V_VC1184"/>
    <property type="match status" value="1"/>
</dbReference>
<dbReference type="InterPro" id="IPR015421">
    <property type="entry name" value="PyrdxlP-dep_Trfase_major"/>
</dbReference>
<organism evidence="2 3">
    <name type="scientific">Brevibacillus invocatus</name>
    <dbReference type="NCBI Taxonomy" id="173959"/>
    <lineage>
        <taxon>Bacteria</taxon>
        <taxon>Bacillati</taxon>
        <taxon>Bacillota</taxon>
        <taxon>Bacilli</taxon>
        <taxon>Bacillales</taxon>
        <taxon>Paenibacillaceae</taxon>
        <taxon>Brevibacillus</taxon>
    </lineage>
</organism>
<dbReference type="InterPro" id="IPR015424">
    <property type="entry name" value="PyrdxlP-dep_Trfase"/>
</dbReference>
<evidence type="ECO:0000313" key="3">
    <source>
        <dbReference type="Proteomes" id="UP000282028"/>
    </source>
</evidence>
<name>A0A3M8CHB6_9BACL</name>
<dbReference type="InterPro" id="IPR015422">
    <property type="entry name" value="PyrdxlP-dep_Trfase_small"/>
</dbReference>
<dbReference type="Pfam" id="PF00266">
    <property type="entry name" value="Aminotran_5"/>
    <property type="match status" value="1"/>
</dbReference>
<dbReference type="SUPFAM" id="SSF53383">
    <property type="entry name" value="PLP-dependent transferases"/>
    <property type="match status" value="1"/>
</dbReference>
<comment type="caution">
    <text evidence="2">The sequence shown here is derived from an EMBL/GenBank/DDBJ whole genome shotgun (WGS) entry which is preliminary data.</text>
</comment>
<dbReference type="InterPro" id="IPR011340">
    <property type="entry name" value="Cys_dSase-rel"/>
</dbReference>
<feature type="domain" description="Aminotransferase class V" evidence="1">
    <location>
        <begin position="30"/>
        <end position="403"/>
    </location>
</feature>
<dbReference type="OrthoDB" id="9804366at2"/>
<evidence type="ECO:0000313" key="2">
    <source>
        <dbReference type="EMBL" id="RNB75176.1"/>
    </source>
</evidence>
<protein>
    <submittedName>
        <fullName evidence="2">Cysteine desulfurase-like protein</fullName>
    </submittedName>
</protein>
<dbReference type="Proteomes" id="UP000282028">
    <property type="component" value="Unassembled WGS sequence"/>
</dbReference>
<keyword evidence="3" id="KW-1185">Reference proteome</keyword>
<gene>
    <name evidence="2" type="ORF">EDM52_06140</name>
</gene>
<dbReference type="GO" id="GO:0003824">
    <property type="term" value="F:catalytic activity"/>
    <property type="evidence" value="ECO:0007669"/>
    <property type="project" value="UniProtKB-ARBA"/>
</dbReference>
<dbReference type="Gene3D" id="3.90.1150.10">
    <property type="entry name" value="Aspartate Aminotransferase, domain 1"/>
    <property type="match status" value="1"/>
</dbReference>